<protein>
    <submittedName>
        <fullName evidence="1">Uncharacterized protein</fullName>
    </submittedName>
</protein>
<keyword evidence="2" id="KW-1185">Reference proteome</keyword>
<feature type="non-terminal residue" evidence="1">
    <location>
        <position position="49"/>
    </location>
</feature>
<dbReference type="InParanoid" id="E2BAY2"/>
<evidence type="ECO:0000313" key="1">
    <source>
        <dbReference type="EMBL" id="EFN87145.1"/>
    </source>
</evidence>
<sequence>LLTERARTKRVEFCKIINAMFEDGDFDEKLITYVDKAHFWLNDIKNNYY</sequence>
<reference evidence="1 2" key="1">
    <citation type="journal article" date="2010" name="Science">
        <title>Genomic comparison of the ants Camponotus floridanus and Harpegnathos saltator.</title>
        <authorList>
            <person name="Bonasio R."/>
            <person name="Zhang G."/>
            <person name="Ye C."/>
            <person name="Mutti N.S."/>
            <person name="Fang X."/>
            <person name="Qin N."/>
            <person name="Donahue G."/>
            <person name="Yang P."/>
            <person name="Li Q."/>
            <person name="Li C."/>
            <person name="Zhang P."/>
            <person name="Huang Z."/>
            <person name="Berger S.L."/>
            <person name="Reinberg D."/>
            <person name="Wang J."/>
            <person name="Liebig J."/>
        </authorList>
    </citation>
    <scope>NUCLEOTIDE SEQUENCE [LARGE SCALE GENOMIC DNA]</scope>
    <source>
        <strain evidence="1 2">R22 G/1</strain>
    </source>
</reference>
<name>E2BAY2_HARSA</name>
<dbReference type="Proteomes" id="UP000008237">
    <property type="component" value="Unassembled WGS sequence"/>
</dbReference>
<gene>
    <name evidence="1" type="ORF">EAI_01139</name>
</gene>
<accession>E2BAY2</accession>
<dbReference type="AlphaFoldDB" id="E2BAY2"/>
<evidence type="ECO:0000313" key="2">
    <source>
        <dbReference type="Proteomes" id="UP000008237"/>
    </source>
</evidence>
<feature type="non-terminal residue" evidence="1">
    <location>
        <position position="1"/>
    </location>
</feature>
<dbReference type="EMBL" id="GL446896">
    <property type="protein sequence ID" value="EFN87145.1"/>
    <property type="molecule type" value="Genomic_DNA"/>
</dbReference>
<proteinExistence type="predicted"/>
<organism evidence="2">
    <name type="scientific">Harpegnathos saltator</name>
    <name type="common">Jerdon's jumping ant</name>
    <dbReference type="NCBI Taxonomy" id="610380"/>
    <lineage>
        <taxon>Eukaryota</taxon>
        <taxon>Metazoa</taxon>
        <taxon>Ecdysozoa</taxon>
        <taxon>Arthropoda</taxon>
        <taxon>Hexapoda</taxon>
        <taxon>Insecta</taxon>
        <taxon>Pterygota</taxon>
        <taxon>Neoptera</taxon>
        <taxon>Endopterygota</taxon>
        <taxon>Hymenoptera</taxon>
        <taxon>Apocrita</taxon>
        <taxon>Aculeata</taxon>
        <taxon>Formicoidea</taxon>
        <taxon>Formicidae</taxon>
        <taxon>Ponerinae</taxon>
        <taxon>Ponerini</taxon>
        <taxon>Harpegnathos</taxon>
    </lineage>
</organism>